<dbReference type="VEuPathDB" id="FungiDB:PC110_g9715"/>
<reference evidence="1 2" key="1">
    <citation type="submission" date="2018-01" db="EMBL/GenBank/DDBJ databases">
        <title>Draft genome of the strawberry crown rot pathogen Phytophthora cactorum.</title>
        <authorList>
            <person name="Armitage A.D."/>
            <person name="Lysoe E."/>
            <person name="Nellist C.F."/>
            <person name="Harrison R.J."/>
            <person name="Brurberg M.B."/>
        </authorList>
    </citation>
    <scope>NUCLEOTIDE SEQUENCE [LARGE SCALE GENOMIC DNA]</scope>
    <source>
        <strain evidence="1 2">10300</strain>
    </source>
</reference>
<sequence length="205" mass="22384">MAPTPSQLTRILFAKVPSGHYKCWLCNKTRKLAASGATLNAHILIEYYADIRAWGDIRARKLDTRSHNLLGDSYISVDTLSLASSYQHIDCLFLLRRKDRFRPRTSWIGIRQRGSQGCRLQATARTTTGSTAGTTDTWRFAMDVARTGSVGALTVDSKERSNAVVAILPVSLLTVLVVGANTLPDLTPAVAGSKRNFCCRLGGEG</sequence>
<keyword evidence="2" id="KW-1185">Reference proteome</keyword>
<accession>A0A329SEK7</accession>
<evidence type="ECO:0000313" key="1">
    <source>
        <dbReference type="EMBL" id="RAW33972.1"/>
    </source>
</evidence>
<protein>
    <submittedName>
        <fullName evidence="1">Uncharacterized protein</fullName>
    </submittedName>
</protein>
<comment type="caution">
    <text evidence="1">The sequence shown here is derived from an EMBL/GenBank/DDBJ whole genome shotgun (WGS) entry which is preliminary data.</text>
</comment>
<dbReference type="EMBL" id="MJFZ01000218">
    <property type="protein sequence ID" value="RAW33972.1"/>
    <property type="molecule type" value="Genomic_DNA"/>
</dbReference>
<proteinExistence type="predicted"/>
<dbReference type="OrthoDB" id="135173at2759"/>
<dbReference type="AlphaFoldDB" id="A0A329SEK7"/>
<gene>
    <name evidence="1" type="ORF">PC110_g9715</name>
</gene>
<organism evidence="1 2">
    <name type="scientific">Phytophthora cactorum</name>
    <dbReference type="NCBI Taxonomy" id="29920"/>
    <lineage>
        <taxon>Eukaryota</taxon>
        <taxon>Sar</taxon>
        <taxon>Stramenopiles</taxon>
        <taxon>Oomycota</taxon>
        <taxon>Peronosporomycetes</taxon>
        <taxon>Peronosporales</taxon>
        <taxon>Peronosporaceae</taxon>
        <taxon>Phytophthora</taxon>
    </lineage>
</organism>
<name>A0A329SEK7_9STRA</name>
<dbReference type="Proteomes" id="UP000251314">
    <property type="component" value="Unassembled WGS sequence"/>
</dbReference>
<evidence type="ECO:0000313" key="2">
    <source>
        <dbReference type="Proteomes" id="UP000251314"/>
    </source>
</evidence>